<dbReference type="InterPro" id="IPR016439">
    <property type="entry name" value="Lag1/Lac1-like"/>
</dbReference>
<evidence type="ECO:0000256" key="8">
    <source>
        <dbReference type="SAM" id="MobiDB-lite"/>
    </source>
</evidence>
<comment type="subcellular location">
    <subcellularLocation>
        <location evidence="1">Membrane</location>
        <topology evidence="1">Multi-pass membrane protein</topology>
    </subcellularLocation>
</comment>
<accession>L7MI88</accession>
<dbReference type="EMBL" id="GACK01001502">
    <property type="protein sequence ID" value="JAA63532.1"/>
    <property type="molecule type" value="mRNA"/>
</dbReference>
<dbReference type="PROSITE" id="PS50922">
    <property type="entry name" value="TLC"/>
    <property type="match status" value="1"/>
</dbReference>
<feature type="transmembrane region" description="Helical" evidence="9">
    <location>
        <begin position="271"/>
        <end position="291"/>
    </location>
</feature>
<feature type="domain" description="TLC" evidence="10">
    <location>
        <begin position="128"/>
        <end position="343"/>
    </location>
</feature>
<keyword evidence="4 7" id="KW-0812">Transmembrane</keyword>
<evidence type="ECO:0000256" key="6">
    <source>
        <dbReference type="ARBA" id="ARBA00023136"/>
    </source>
</evidence>
<dbReference type="GO" id="GO:0046513">
    <property type="term" value="P:ceramide biosynthetic process"/>
    <property type="evidence" value="ECO:0007669"/>
    <property type="project" value="InterPro"/>
</dbReference>
<sequence>RRCSSSAFVGSSAYGQASSARNYGFAGVWWWCCQAMSGDDGQWEVVPSYLDVLRGVYNVCHYGLYVTNGSESVSAAGPHRRPWPFIPLEDVFVVLVLAVLWTLVRRLLTDRVFKPLGWWLSLEPSNVAKLPESAWKLLYYGCVWLLTVYIVVLQGKYRFFQQPFSVWDGWSPEVTVPSDIWWIYAVQSSYYVHGMYAVLYQDLWRKDSAVMLVHHSLTLVLLGMSYAFRCHNIGVLVLVLHDFSDVLLEFSKLNVYLKVRAGRKHVVHDRIASAAFVCFAITWYLMRLHYYPCKVMYAASTGLFVKQVFPAHFLFFLGLLSVLLVMNIYWFGMIVLFAVRVVTGDIQELDDTRDYDVVEKMHSATASNGHHRTSDEAVVLRPASQEDGAKPENGFQNGWHGGVRERHTQLQPQNGS</sequence>
<evidence type="ECO:0000256" key="5">
    <source>
        <dbReference type="ARBA" id="ARBA00022989"/>
    </source>
</evidence>
<protein>
    <recommendedName>
        <fullName evidence="10">TLC domain-containing protein</fullName>
    </recommendedName>
</protein>
<dbReference type="SMART" id="SM00724">
    <property type="entry name" value="TLC"/>
    <property type="match status" value="1"/>
</dbReference>
<name>L7MI88_RHIPC</name>
<feature type="transmembrane region" description="Helical" evidence="9">
    <location>
        <begin position="137"/>
        <end position="160"/>
    </location>
</feature>
<evidence type="ECO:0000256" key="7">
    <source>
        <dbReference type="PROSITE-ProRule" id="PRU00205"/>
    </source>
</evidence>
<dbReference type="InterPro" id="IPR006634">
    <property type="entry name" value="TLC-dom"/>
</dbReference>
<comment type="pathway">
    <text evidence="2">Lipid metabolism; sphingolipid metabolism.</text>
</comment>
<reference evidence="11" key="2">
    <citation type="journal article" date="2015" name="J. Proteomics">
        <title>Sexual differences in the sialomes of the zebra tick, Rhipicephalus pulchellus.</title>
        <authorList>
            <person name="Tan A.W."/>
            <person name="Francischetti I.M."/>
            <person name="Slovak M."/>
            <person name="Kini R.M."/>
            <person name="Ribeiro J.M."/>
        </authorList>
    </citation>
    <scope>NUCLEOTIDE SEQUENCE</scope>
    <source>
        <tissue evidence="11">Salivary gland</tissue>
    </source>
</reference>
<organism evidence="11">
    <name type="scientific">Rhipicephalus pulchellus</name>
    <name type="common">Yellow backed tick</name>
    <name type="synonym">Dermacentor pulchellus</name>
    <dbReference type="NCBI Taxonomy" id="72859"/>
    <lineage>
        <taxon>Eukaryota</taxon>
        <taxon>Metazoa</taxon>
        <taxon>Ecdysozoa</taxon>
        <taxon>Arthropoda</taxon>
        <taxon>Chelicerata</taxon>
        <taxon>Arachnida</taxon>
        <taxon>Acari</taxon>
        <taxon>Parasitiformes</taxon>
        <taxon>Ixodida</taxon>
        <taxon>Ixodoidea</taxon>
        <taxon>Ixodidae</taxon>
        <taxon>Rhipicephalinae</taxon>
        <taxon>Rhipicephalus</taxon>
        <taxon>Rhipicephalus</taxon>
    </lineage>
</organism>
<feature type="transmembrane region" description="Helical" evidence="9">
    <location>
        <begin position="180"/>
        <end position="200"/>
    </location>
</feature>
<dbReference type="PANTHER" id="PTHR12560:SF58">
    <property type="entry name" value="CERAMIDE SYNTHASE 1"/>
    <property type="match status" value="1"/>
</dbReference>
<evidence type="ECO:0000256" key="9">
    <source>
        <dbReference type="SAM" id="Phobius"/>
    </source>
</evidence>
<evidence type="ECO:0000256" key="3">
    <source>
        <dbReference type="ARBA" id="ARBA00004991"/>
    </source>
</evidence>
<feature type="transmembrane region" description="Helical" evidence="9">
    <location>
        <begin position="311"/>
        <end position="339"/>
    </location>
</feature>
<keyword evidence="6 7" id="KW-0472">Membrane</keyword>
<evidence type="ECO:0000256" key="2">
    <source>
        <dbReference type="ARBA" id="ARBA00004760"/>
    </source>
</evidence>
<evidence type="ECO:0000256" key="4">
    <source>
        <dbReference type="ARBA" id="ARBA00022692"/>
    </source>
</evidence>
<dbReference type="UniPathway" id="UPA00222"/>
<keyword evidence="5 9" id="KW-1133">Transmembrane helix</keyword>
<reference evidence="11" key="1">
    <citation type="submission" date="2012-11" db="EMBL/GenBank/DDBJ databases">
        <authorList>
            <person name="Lucero-Rivera Y.E."/>
            <person name="Tovar-Ramirez D."/>
        </authorList>
    </citation>
    <scope>NUCLEOTIDE SEQUENCE</scope>
    <source>
        <tissue evidence="11">Salivary gland</tissue>
    </source>
</reference>
<evidence type="ECO:0000313" key="11">
    <source>
        <dbReference type="EMBL" id="JAA63532.1"/>
    </source>
</evidence>
<evidence type="ECO:0000259" key="10">
    <source>
        <dbReference type="PROSITE" id="PS50922"/>
    </source>
</evidence>
<dbReference type="PANTHER" id="PTHR12560">
    <property type="entry name" value="LONGEVITY ASSURANCE FACTOR 1 LAG1"/>
    <property type="match status" value="1"/>
</dbReference>
<dbReference type="GO" id="GO:0050291">
    <property type="term" value="F:sphingosine N-acyltransferase activity"/>
    <property type="evidence" value="ECO:0007669"/>
    <property type="project" value="InterPro"/>
</dbReference>
<evidence type="ECO:0000256" key="1">
    <source>
        <dbReference type="ARBA" id="ARBA00004141"/>
    </source>
</evidence>
<feature type="region of interest" description="Disordered" evidence="8">
    <location>
        <begin position="382"/>
        <end position="416"/>
    </location>
</feature>
<feature type="non-terminal residue" evidence="11">
    <location>
        <position position="1"/>
    </location>
</feature>
<comment type="pathway">
    <text evidence="3">Sphingolipid metabolism.</text>
</comment>
<dbReference type="Pfam" id="PF03798">
    <property type="entry name" value="TRAM_LAG1_CLN8"/>
    <property type="match status" value="1"/>
</dbReference>
<dbReference type="GO" id="GO:0016020">
    <property type="term" value="C:membrane"/>
    <property type="evidence" value="ECO:0007669"/>
    <property type="project" value="UniProtKB-SubCell"/>
</dbReference>
<feature type="transmembrane region" description="Helical" evidence="9">
    <location>
        <begin position="85"/>
        <end position="104"/>
    </location>
</feature>
<dbReference type="AlphaFoldDB" id="L7MI88"/>
<proteinExistence type="evidence at transcript level"/>